<protein>
    <submittedName>
        <fullName evidence="3">Uncharacterized protein</fullName>
    </submittedName>
</protein>
<name>A0A420WNC6_9PROT</name>
<dbReference type="EMBL" id="RBIG01000001">
    <property type="protein sequence ID" value="RKQ72513.1"/>
    <property type="molecule type" value="Genomic_DNA"/>
</dbReference>
<proteinExistence type="predicted"/>
<accession>A0A420WNC6</accession>
<comment type="caution">
    <text evidence="3">The sequence shown here is derived from an EMBL/GenBank/DDBJ whole genome shotgun (WGS) entry which is preliminary data.</text>
</comment>
<dbReference type="AlphaFoldDB" id="A0A420WNC6"/>
<reference evidence="3 4" key="1">
    <citation type="submission" date="2018-10" db="EMBL/GenBank/DDBJ databases">
        <title>Comparative analysis of microorganisms from saline springs in Andes Mountain Range, Colombia.</title>
        <authorList>
            <person name="Rubin E."/>
        </authorList>
    </citation>
    <scope>NUCLEOTIDE SEQUENCE [LARGE SCALE GENOMIC DNA]</scope>
    <source>
        <strain evidence="3 4">USBA 36</strain>
    </source>
</reference>
<feature type="compositionally biased region" description="Basic and acidic residues" evidence="2">
    <location>
        <begin position="50"/>
        <end position="69"/>
    </location>
</feature>
<evidence type="ECO:0000313" key="4">
    <source>
        <dbReference type="Proteomes" id="UP000277424"/>
    </source>
</evidence>
<feature type="region of interest" description="Disordered" evidence="2">
    <location>
        <begin position="1"/>
        <end position="86"/>
    </location>
</feature>
<evidence type="ECO:0000256" key="1">
    <source>
        <dbReference type="SAM" id="Coils"/>
    </source>
</evidence>
<evidence type="ECO:0000256" key="2">
    <source>
        <dbReference type="SAM" id="MobiDB-lite"/>
    </source>
</evidence>
<evidence type="ECO:0000313" key="3">
    <source>
        <dbReference type="EMBL" id="RKQ72513.1"/>
    </source>
</evidence>
<gene>
    <name evidence="3" type="ORF">BCL74_0281</name>
</gene>
<sequence length="193" mass="21364">MSLMTATRFAAPRREATTEADAPQKPVVSPAKAVRPTVRPVVAQPKPAPRQKEPLRAERDADRHVDTGRAEPQAAWLTGQGAGLPRKGVNRQQLLRELDGFQRQQFTSEARKIVMDVSAREIEGIVTIAAKLRGRYLAKLLDAGTTGRGPVTEGEMREIARCREMYEEARRGVDELKQALEQGEIVLQGMENS</sequence>
<dbReference type="OrthoDB" id="7363504at2"/>
<feature type="coiled-coil region" evidence="1">
    <location>
        <begin position="159"/>
        <end position="193"/>
    </location>
</feature>
<keyword evidence="1" id="KW-0175">Coiled coil</keyword>
<dbReference type="Proteomes" id="UP000277424">
    <property type="component" value="Unassembled WGS sequence"/>
</dbReference>
<dbReference type="RefSeq" id="WP_121216972.1">
    <property type="nucleotide sequence ID" value="NZ_RBIG01000001.1"/>
</dbReference>
<organism evidence="3 4">
    <name type="scientific">Oceanibaculum indicum</name>
    <dbReference type="NCBI Taxonomy" id="526216"/>
    <lineage>
        <taxon>Bacteria</taxon>
        <taxon>Pseudomonadati</taxon>
        <taxon>Pseudomonadota</taxon>
        <taxon>Alphaproteobacteria</taxon>
        <taxon>Rhodospirillales</taxon>
        <taxon>Oceanibaculaceae</taxon>
        <taxon>Oceanibaculum</taxon>
    </lineage>
</organism>